<evidence type="ECO:0000313" key="2">
    <source>
        <dbReference type="Proteomes" id="UP001549143"/>
    </source>
</evidence>
<keyword evidence="2" id="KW-1185">Reference proteome</keyword>
<evidence type="ECO:0000313" key="1">
    <source>
        <dbReference type="EMBL" id="MET3663190.1"/>
    </source>
</evidence>
<comment type="caution">
    <text evidence="1">The sequence shown here is derived from an EMBL/GenBank/DDBJ whole genome shotgun (WGS) entry which is preliminary data.</text>
</comment>
<dbReference type="EMBL" id="JBEPMN010000020">
    <property type="protein sequence ID" value="MET3663190.1"/>
    <property type="molecule type" value="Genomic_DNA"/>
</dbReference>
<accession>A0ABV2KRH7</accession>
<reference evidence="1 2" key="1">
    <citation type="submission" date="2024-06" db="EMBL/GenBank/DDBJ databases">
        <title>Genomic Encyclopedia of Type Strains, Phase IV (KMG-IV): sequencing the most valuable type-strain genomes for metagenomic binning, comparative biology and taxonomic classification.</title>
        <authorList>
            <person name="Goeker M."/>
        </authorList>
    </citation>
    <scope>NUCLEOTIDE SEQUENCE [LARGE SCALE GENOMIC DNA]</scope>
    <source>
        <strain evidence="1 2">DSM 19730</strain>
    </source>
</reference>
<name>A0ABV2KRH7_9HYPH</name>
<proteinExistence type="predicted"/>
<gene>
    <name evidence="1" type="ORF">ABID44_003545</name>
</gene>
<dbReference type="Proteomes" id="UP001549143">
    <property type="component" value="Unassembled WGS sequence"/>
</dbReference>
<sequence>MPAGTATRSGANLQPDEGARSLYIVDKQQGAGRRPASIAHVVQQPRGPQRRFAVLQVGHDAAGDSHAVPQGGGPIISIETFILNCAIALFGKDLDGSRIITPTFSHSDYKDAFAIKRQATSHIALRRKLSLRSRQDFNSDQ</sequence>
<dbReference type="RefSeq" id="WP_378226855.1">
    <property type="nucleotide sequence ID" value="NZ_JBHRZP010000030.1"/>
</dbReference>
<protein>
    <submittedName>
        <fullName evidence="1">Uncharacterized protein</fullName>
    </submittedName>
</protein>
<organism evidence="1 2">
    <name type="scientific">Aquamicrobium ahrensii</name>
    <dbReference type="NCBI Taxonomy" id="469551"/>
    <lineage>
        <taxon>Bacteria</taxon>
        <taxon>Pseudomonadati</taxon>
        <taxon>Pseudomonadota</taxon>
        <taxon>Alphaproteobacteria</taxon>
        <taxon>Hyphomicrobiales</taxon>
        <taxon>Phyllobacteriaceae</taxon>
        <taxon>Aquamicrobium</taxon>
    </lineage>
</organism>